<name>A0A6V7QYH5_ANACO</name>
<keyword evidence="5" id="KW-0175">Coiled coil</keyword>
<keyword evidence="3" id="KW-1133">Transmembrane helix</keyword>
<dbReference type="PANTHER" id="PTHR31422">
    <property type="entry name" value="BNAANNG28530D PROTEIN"/>
    <property type="match status" value="1"/>
</dbReference>
<evidence type="ECO:0000313" key="8">
    <source>
        <dbReference type="EMBL" id="CAD1848223.1"/>
    </source>
</evidence>
<gene>
    <name evidence="8" type="ORF">CB5_LOCUS31434</name>
</gene>
<keyword evidence="2" id="KW-0812">Transmembrane</keyword>
<keyword evidence="4" id="KW-0472">Membrane</keyword>
<evidence type="ECO:0000256" key="1">
    <source>
        <dbReference type="ARBA" id="ARBA00004370"/>
    </source>
</evidence>
<dbReference type="AlphaFoldDB" id="A0A6V7QYH5"/>
<organism evidence="8">
    <name type="scientific">Ananas comosus var. bracteatus</name>
    <name type="common">red pineapple</name>
    <dbReference type="NCBI Taxonomy" id="296719"/>
    <lineage>
        <taxon>Eukaryota</taxon>
        <taxon>Viridiplantae</taxon>
        <taxon>Streptophyta</taxon>
        <taxon>Embryophyta</taxon>
        <taxon>Tracheophyta</taxon>
        <taxon>Spermatophyta</taxon>
        <taxon>Magnoliopsida</taxon>
        <taxon>Liliopsida</taxon>
        <taxon>Poales</taxon>
        <taxon>Bromeliaceae</taxon>
        <taxon>Bromelioideae</taxon>
        <taxon>Ananas</taxon>
    </lineage>
</organism>
<dbReference type="PANTHER" id="PTHR31422:SF0">
    <property type="entry name" value="MYOSIN-BINDING PROTEIN 7"/>
    <property type="match status" value="1"/>
</dbReference>
<evidence type="ECO:0000256" key="6">
    <source>
        <dbReference type="SAM" id="MobiDB-lite"/>
    </source>
</evidence>
<evidence type="ECO:0000256" key="3">
    <source>
        <dbReference type="ARBA" id="ARBA00022989"/>
    </source>
</evidence>
<dbReference type="GO" id="GO:0016020">
    <property type="term" value="C:membrane"/>
    <property type="evidence" value="ECO:0007669"/>
    <property type="project" value="UniProtKB-SubCell"/>
</dbReference>
<protein>
    <recommendedName>
        <fullName evidence="7">GTD-binding domain-containing protein</fullName>
    </recommendedName>
</protein>
<dbReference type="GO" id="GO:0080115">
    <property type="term" value="F:myosin XI tail binding"/>
    <property type="evidence" value="ECO:0007669"/>
    <property type="project" value="UniProtKB-ARBA"/>
</dbReference>
<dbReference type="EMBL" id="CAJEUB010000073">
    <property type="protein sequence ID" value="CAD1848223.1"/>
    <property type="molecule type" value="Genomic_DNA"/>
</dbReference>
<evidence type="ECO:0000256" key="2">
    <source>
        <dbReference type="ARBA" id="ARBA00022692"/>
    </source>
</evidence>
<dbReference type="Pfam" id="PF04576">
    <property type="entry name" value="Zein-binding"/>
    <property type="match status" value="1"/>
</dbReference>
<proteinExistence type="predicted"/>
<dbReference type="PROSITE" id="PS51775">
    <property type="entry name" value="GTD_BINDING"/>
    <property type="match status" value="1"/>
</dbReference>
<feature type="coiled-coil region" evidence="5">
    <location>
        <begin position="79"/>
        <end position="152"/>
    </location>
</feature>
<feature type="domain" description="GTD-binding" evidence="7">
    <location>
        <begin position="73"/>
        <end position="171"/>
    </location>
</feature>
<accession>A0A6V7QYH5</accession>
<feature type="region of interest" description="Disordered" evidence="6">
    <location>
        <begin position="28"/>
        <end position="65"/>
    </location>
</feature>
<sequence length="195" mass="21236">MDPGEEPPPSPLRNGGTCSCSCLCCGPGSVPSEGSRHSLKRKLEQMEEAEAEGSKGEPPSNAAEGVARVEIGNEAAALREAVGRQQQSIQELYAELEAERNAAATAASEAMSMILRLQREKAEAQMEGRQFKRFAEEKMAHDQQEIATLEDLLFKRDQALQSLSCEVQAYKHRLLSYGILDHPLPSSSEPQTPSP</sequence>
<evidence type="ECO:0000256" key="4">
    <source>
        <dbReference type="ARBA" id="ARBA00023136"/>
    </source>
</evidence>
<evidence type="ECO:0000256" key="5">
    <source>
        <dbReference type="SAM" id="Coils"/>
    </source>
</evidence>
<evidence type="ECO:0000259" key="7">
    <source>
        <dbReference type="PROSITE" id="PS51775"/>
    </source>
</evidence>
<comment type="subcellular location">
    <subcellularLocation>
        <location evidence="1">Membrane</location>
    </subcellularLocation>
</comment>
<reference evidence="8" key="1">
    <citation type="submission" date="2020-07" db="EMBL/GenBank/DDBJ databases">
        <authorList>
            <person name="Lin J."/>
        </authorList>
    </citation>
    <scope>NUCLEOTIDE SEQUENCE</scope>
</reference>
<dbReference type="InterPro" id="IPR007656">
    <property type="entry name" value="GTD-bd"/>
</dbReference>